<dbReference type="Pfam" id="PF00903">
    <property type="entry name" value="Glyoxalase"/>
    <property type="match status" value="1"/>
</dbReference>
<feature type="non-terminal residue" evidence="2">
    <location>
        <position position="1"/>
    </location>
</feature>
<dbReference type="PROSITE" id="PS51819">
    <property type="entry name" value="VOC"/>
    <property type="match status" value="1"/>
</dbReference>
<dbReference type="InterPro" id="IPR004360">
    <property type="entry name" value="Glyas_Fos-R_dOase_dom"/>
</dbReference>
<feature type="domain" description="VOC" evidence="1">
    <location>
        <begin position="1"/>
        <end position="124"/>
    </location>
</feature>
<dbReference type="SUPFAM" id="SSF54593">
    <property type="entry name" value="Glyoxalase/Bleomycin resistance protein/Dihydroxybiphenyl dioxygenase"/>
    <property type="match status" value="1"/>
</dbReference>
<dbReference type="Gene3D" id="3.10.180.10">
    <property type="entry name" value="2,3-Dihydroxybiphenyl 1,2-Dioxygenase, domain 1"/>
    <property type="match status" value="1"/>
</dbReference>
<name>A0A381UND1_9ZZZZ</name>
<dbReference type="InterPro" id="IPR029068">
    <property type="entry name" value="Glyas_Bleomycin-R_OHBP_Dase"/>
</dbReference>
<dbReference type="InterPro" id="IPR037523">
    <property type="entry name" value="VOC_core"/>
</dbReference>
<dbReference type="EMBL" id="UINC01006792">
    <property type="protein sequence ID" value="SVA29659.1"/>
    <property type="molecule type" value="Genomic_DNA"/>
</dbReference>
<evidence type="ECO:0000313" key="2">
    <source>
        <dbReference type="EMBL" id="SVA29659.1"/>
    </source>
</evidence>
<organism evidence="2">
    <name type="scientific">marine metagenome</name>
    <dbReference type="NCBI Taxonomy" id="408172"/>
    <lineage>
        <taxon>unclassified sequences</taxon>
        <taxon>metagenomes</taxon>
        <taxon>ecological metagenomes</taxon>
    </lineage>
</organism>
<protein>
    <recommendedName>
        <fullName evidence="1">VOC domain-containing protein</fullName>
    </recommendedName>
</protein>
<accession>A0A381UND1</accession>
<reference evidence="2" key="1">
    <citation type="submission" date="2018-05" db="EMBL/GenBank/DDBJ databases">
        <authorList>
            <person name="Lanie J.A."/>
            <person name="Ng W.-L."/>
            <person name="Kazmierczak K.M."/>
            <person name="Andrzejewski T.M."/>
            <person name="Davidsen T.M."/>
            <person name="Wayne K.J."/>
            <person name="Tettelin H."/>
            <person name="Glass J.I."/>
            <person name="Rusch D."/>
            <person name="Podicherti R."/>
            <person name="Tsui H.-C.T."/>
            <person name="Winkler M.E."/>
        </authorList>
    </citation>
    <scope>NUCLEOTIDE SEQUENCE</scope>
</reference>
<gene>
    <name evidence="2" type="ORF">METZ01_LOCUS82513</name>
</gene>
<dbReference type="AlphaFoldDB" id="A0A381UND1"/>
<proteinExistence type="predicted"/>
<sequence length="127" mass="14807">VLESFTVLLNVEDVSAAIAFYGELFGFEVIQKFEENNSIRWASLSKDQTQLMLNEHGERSNDRRRLSDSHLDVVLYIGVTDLDEVWRRVDQKGYSRSQIEIEDYGLRQFGFRDLDRYEIAVTGPLEQ</sequence>
<evidence type="ECO:0000259" key="1">
    <source>
        <dbReference type="PROSITE" id="PS51819"/>
    </source>
</evidence>